<sequence>MDVTETGLLGLTPGGRVVCGDPESPLCAVFAESEAAGLAHLAGRKAAHGAADATLLFWRSIAEEFLRAICHLPEGSDDAPSVPPPGATQLTEWILNAPPMRGAEYLSAAVLEAVWSRLQAWTQDRVVELGGVAGFLEEHAPLWSRVGKVTVHLAENKGDDTRPFAFMASYASGLAASGRLRQLPLGKALQEYAGAGNKAVLLKLLQPLHRAGQTCPFMAELIESGDIYHPIAWTPQEAHTFLQSIPAYEDAGLLVRLPNWWQKRGRRPTVTATIGDAKAGALGLDALLDFRLDVVIDGETLSAQEVQTLLQGDDGLVFFRGQWIEVDRERLQQALDHWKAVEAEGGLSFIEGMRLLAGAPGDLKDKEELEEQREWAFAQPGAWLADTLRQLSDPTASGPPSGLRATLRPYQARGMEWLWFCARTGLGACLADDMGLGKTVQVLAALLRKQAELPESPPALLVVPASLIGNWKQEAARFAPTLRLFIAHRSETAEADLAAPPPETLSGADLVITTYGMLTRLDWPARVRWSWVILDEAQAIKNHGTRQSRAVRKLDAEARMALTGTPVENHLGDLWSLFDFINPGLLGTASQFREFAKTLRKDHNAHFGPLRRLIAPYILRRLKTDRSIIADLPDKTEMKVYCGLTAVQARLYRQTAGRMEKELEHSDGMQRRGLVLAYLMRFKQICNHPDQLTRSGDYANSDSAKFQRLAGLCEEIASRGEKALVFTQFREMTEPLERSLAGVFGRNGLVLHGGTPVKERSRMVERFQREEGPPFFVLSLKAGGTGLNLTAASHVIHFDRWWNPAIENQATDRAFRIGQRRNVLVHKFITSGTLEEKIDALMDEKQNTADAILADGAEKALTEMDDRELLEFIRLDLNQAETSL</sequence>
<dbReference type="CDD" id="cd18012">
    <property type="entry name" value="DEXQc_arch_SWI2_SNF2"/>
    <property type="match status" value="1"/>
</dbReference>
<dbReference type="PANTHER" id="PTHR45629:SF7">
    <property type="entry name" value="DNA EXCISION REPAIR PROTEIN ERCC-6-RELATED"/>
    <property type="match status" value="1"/>
</dbReference>
<evidence type="ECO:0000313" key="6">
    <source>
        <dbReference type="Proteomes" id="UP000010809"/>
    </source>
</evidence>
<dbReference type="PROSITE" id="PS51194">
    <property type="entry name" value="HELICASE_CTER"/>
    <property type="match status" value="1"/>
</dbReference>
<dbReference type="GO" id="GO:0015616">
    <property type="term" value="F:DNA translocase activity"/>
    <property type="evidence" value="ECO:0007669"/>
    <property type="project" value="TreeGrafter"/>
</dbReference>
<keyword evidence="2" id="KW-0347">Helicase</keyword>
<dbReference type="InterPro" id="IPR027417">
    <property type="entry name" value="P-loop_NTPase"/>
</dbReference>
<evidence type="ECO:0000313" key="5">
    <source>
        <dbReference type="EMBL" id="AGA34955.1"/>
    </source>
</evidence>
<dbReference type="PATRIC" id="fig|1255043.3.peg.3349"/>
<name>L0E176_THIND</name>
<dbReference type="Pfam" id="PF00176">
    <property type="entry name" value="SNF2-rel_dom"/>
    <property type="match status" value="1"/>
</dbReference>
<dbReference type="Pfam" id="PF12419">
    <property type="entry name" value="DUF3670"/>
    <property type="match status" value="1"/>
</dbReference>
<dbReference type="InterPro" id="IPR001650">
    <property type="entry name" value="Helicase_C-like"/>
</dbReference>
<evidence type="ECO:0000259" key="3">
    <source>
        <dbReference type="PROSITE" id="PS51192"/>
    </source>
</evidence>
<dbReference type="GO" id="GO:0004674">
    <property type="term" value="F:protein serine/threonine kinase activity"/>
    <property type="evidence" value="ECO:0007669"/>
    <property type="project" value="UniProtKB-KW"/>
</dbReference>
<dbReference type="eggNOG" id="COG0553">
    <property type="taxonomic scope" value="Bacteria"/>
</dbReference>
<dbReference type="GO" id="GO:0016787">
    <property type="term" value="F:hydrolase activity"/>
    <property type="evidence" value="ECO:0007669"/>
    <property type="project" value="UniProtKB-KW"/>
</dbReference>
<keyword evidence="6" id="KW-1185">Reference proteome</keyword>
<keyword evidence="2" id="KW-0547">Nucleotide-binding</keyword>
<dbReference type="EMBL" id="CP003989">
    <property type="protein sequence ID" value="AGA34955.1"/>
    <property type="molecule type" value="Genomic_DNA"/>
</dbReference>
<protein>
    <submittedName>
        <fullName evidence="5">Serine/threonine protein kinase-like protein</fullName>
    </submittedName>
</protein>
<feature type="domain" description="Helicase C-terminal" evidence="4">
    <location>
        <begin position="708"/>
        <end position="865"/>
    </location>
</feature>
<dbReference type="InterPro" id="IPR050496">
    <property type="entry name" value="SNF2_RAD54_helicase_repair"/>
</dbReference>
<accession>L0E176</accession>
<dbReference type="CDD" id="cd18793">
    <property type="entry name" value="SF2_C_SNF"/>
    <property type="match status" value="1"/>
</dbReference>
<feature type="domain" description="Helicase ATP-binding" evidence="3">
    <location>
        <begin position="419"/>
        <end position="584"/>
    </location>
</feature>
<dbReference type="SMART" id="SM00490">
    <property type="entry name" value="HELICc"/>
    <property type="match status" value="1"/>
</dbReference>
<dbReference type="OrthoDB" id="9772064at2"/>
<organism evidence="5 6">
    <name type="scientific">Thioalkalivibrio nitratireducens (strain DSM 14787 / UNIQEM 213 / ALEN2)</name>
    <dbReference type="NCBI Taxonomy" id="1255043"/>
    <lineage>
        <taxon>Bacteria</taxon>
        <taxon>Pseudomonadati</taxon>
        <taxon>Pseudomonadota</taxon>
        <taxon>Gammaproteobacteria</taxon>
        <taxon>Chromatiales</taxon>
        <taxon>Ectothiorhodospiraceae</taxon>
        <taxon>Thioalkalivibrio</taxon>
    </lineage>
</organism>
<dbReference type="KEGG" id="tni:TVNIR_3319"/>
<evidence type="ECO:0000256" key="1">
    <source>
        <dbReference type="ARBA" id="ARBA00022801"/>
    </source>
</evidence>
<dbReference type="GO" id="GO:0005524">
    <property type="term" value="F:ATP binding"/>
    <property type="evidence" value="ECO:0007669"/>
    <property type="project" value="InterPro"/>
</dbReference>
<gene>
    <name evidence="5" type="ordered locus">TVNIR_3319</name>
</gene>
<evidence type="ECO:0000256" key="2">
    <source>
        <dbReference type="ARBA" id="ARBA00022806"/>
    </source>
</evidence>
<dbReference type="SUPFAM" id="SSF52540">
    <property type="entry name" value="P-loop containing nucleoside triphosphate hydrolases"/>
    <property type="match status" value="2"/>
</dbReference>
<dbReference type="InterPro" id="IPR000330">
    <property type="entry name" value="SNF2_N"/>
</dbReference>
<dbReference type="Pfam" id="PF00271">
    <property type="entry name" value="Helicase_C"/>
    <property type="match status" value="1"/>
</dbReference>
<dbReference type="SMART" id="SM00487">
    <property type="entry name" value="DEXDc"/>
    <property type="match status" value="1"/>
</dbReference>
<dbReference type="InterPro" id="IPR014001">
    <property type="entry name" value="Helicase_ATP-bd"/>
</dbReference>
<dbReference type="STRING" id="1255043.TVNIR_3319"/>
<dbReference type="HOGENOM" id="CLU_000315_21_8_6"/>
<dbReference type="InterPro" id="IPR049730">
    <property type="entry name" value="SNF2/RAD54-like_C"/>
</dbReference>
<keyword evidence="1" id="KW-0378">Hydrolase</keyword>
<proteinExistence type="predicted"/>
<dbReference type="Gene3D" id="3.40.50.300">
    <property type="entry name" value="P-loop containing nucleotide triphosphate hydrolases"/>
    <property type="match status" value="1"/>
</dbReference>
<keyword evidence="2" id="KW-0067">ATP-binding</keyword>
<dbReference type="AlphaFoldDB" id="L0E176"/>
<dbReference type="PROSITE" id="PS51192">
    <property type="entry name" value="HELICASE_ATP_BIND_1"/>
    <property type="match status" value="1"/>
</dbReference>
<dbReference type="Gene3D" id="3.40.50.10810">
    <property type="entry name" value="Tandem AAA-ATPase domain"/>
    <property type="match status" value="1"/>
</dbReference>
<dbReference type="PANTHER" id="PTHR45629">
    <property type="entry name" value="SNF2/RAD54 FAMILY MEMBER"/>
    <property type="match status" value="1"/>
</dbReference>
<dbReference type="InterPro" id="IPR022138">
    <property type="entry name" value="DUF3670"/>
</dbReference>
<dbReference type="Proteomes" id="UP000010809">
    <property type="component" value="Chromosome"/>
</dbReference>
<dbReference type="InterPro" id="IPR038718">
    <property type="entry name" value="SNF2-like_sf"/>
</dbReference>
<dbReference type="GO" id="GO:0004386">
    <property type="term" value="F:helicase activity"/>
    <property type="evidence" value="ECO:0007669"/>
    <property type="project" value="UniProtKB-KW"/>
</dbReference>
<reference evidence="5" key="1">
    <citation type="submission" date="2015-12" db="EMBL/GenBank/DDBJ databases">
        <authorList>
            <person name="Tikhonova T.V."/>
            <person name="Pavlov A.R."/>
            <person name="Beletsky A.V."/>
            <person name="Mardanov A.V."/>
            <person name="Sorokin D.Y."/>
            <person name="Ravin N.V."/>
            <person name="Popov V.O."/>
        </authorList>
    </citation>
    <scope>NUCLEOTIDE SEQUENCE</scope>
    <source>
        <strain evidence="5">DSM 14787</strain>
    </source>
</reference>
<evidence type="ECO:0000259" key="4">
    <source>
        <dbReference type="PROSITE" id="PS51194"/>
    </source>
</evidence>